<dbReference type="AlphaFoldDB" id="A0A0V0H102"/>
<sequence length="70" mass="7911">MENCRQKLVSIMNLTMTRVVVGAHCTTINPGGLIRTRILYLDGIENPYIIDYQGHILLIIEELFANGTFC</sequence>
<reference evidence="1" key="1">
    <citation type="submission" date="2015-12" db="EMBL/GenBank/DDBJ databases">
        <title>Gene expression during late stages of embryo sac development: a critical building block for successful pollen-pistil interactions.</title>
        <authorList>
            <person name="Liu Y."/>
            <person name="Joly V."/>
            <person name="Sabar M."/>
            <person name="Matton D.P."/>
        </authorList>
    </citation>
    <scope>NUCLEOTIDE SEQUENCE</scope>
</reference>
<evidence type="ECO:0000313" key="1">
    <source>
        <dbReference type="EMBL" id="JAP13115.1"/>
    </source>
</evidence>
<dbReference type="EMBL" id="GEDG01028534">
    <property type="protein sequence ID" value="JAP13115.1"/>
    <property type="molecule type" value="Transcribed_RNA"/>
</dbReference>
<name>A0A0V0H102_SOLCH</name>
<protein>
    <submittedName>
        <fullName evidence="1">Putative ovule protein</fullName>
    </submittedName>
</protein>
<accession>A0A0V0H102</accession>
<organism evidence="1">
    <name type="scientific">Solanum chacoense</name>
    <name type="common">Chaco potato</name>
    <dbReference type="NCBI Taxonomy" id="4108"/>
    <lineage>
        <taxon>Eukaryota</taxon>
        <taxon>Viridiplantae</taxon>
        <taxon>Streptophyta</taxon>
        <taxon>Embryophyta</taxon>
        <taxon>Tracheophyta</taxon>
        <taxon>Spermatophyta</taxon>
        <taxon>Magnoliopsida</taxon>
        <taxon>eudicotyledons</taxon>
        <taxon>Gunneridae</taxon>
        <taxon>Pentapetalae</taxon>
        <taxon>asterids</taxon>
        <taxon>lamiids</taxon>
        <taxon>Solanales</taxon>
        <taxon>Solanaceae</taxon>
        <taxon>Solanoideae</taxon>
        <taxon>Solaneae</taxon>
        <taxon>Solanum</taxon>
    </lineage>
</organism>
<proteinExistence type="predicted"/>